<evidence type="ECO:0000256" key="3">
    <source>
        <dbReference type="ARBA" id="ARBA00022679"/>
    </source>
</evidence>
<dbReference type="InterPro" id="IPR000197">
    <property type="entry name" value="Znf_TAZ"/>
</dbReference>
<dbReference type="GO" id="GO:0031490">
    <property type="term" value="F:chromatin DNA binding"/>
    <property type="evidence" value="ECO:0007669"/>
    <property type="project" value="TreeGrafter"/>
</dbReference>
<dbReference type="InterPro" id="IPR013083">
    <property type="entry name" value="Znf_RING/FYVE/PHD"/>
</dbReference>
<keyword evidence="9" id="KW-0010">Activator</keyword>
<reference evidence="21" key="1">
    <citation type="submission" date="2014-01" db="EMBL/GenBank/DDBJ databases">
        <title>The Genome Sequence of Anopheles melas CM1001059_A (V2).</title>
        <authorList>
            <consortium name="The Broad Institute Genomics Platform"/>
            <person name="Neafsey D.E."/>
            <person name="Besansky N."/>
            <person name="Howell P."/>
            <person name="Walton C."/>
            <person name="Young S.K."/>
            <person name="Zeng Q."/>
            <person name="Gargeya S."/>
            <person name="Fitzgerald M."/>
            <person name="Haas B."/>
            <person name="Abouelleil A."/>
            <person name="Allen A.W."/>
            <person name="Alvarado L."/>
            <person name="Arachchi H.M."/>
            <person name="Berlin A.M."/>
            <person name="Chapman S.B."/>
            <person name="Gainer-Dewar J."/>
            <person name="Goldberg J."/>
            <person name="Griggs A."/>
            <person name="Gujja S."/>
            <person name="Hansen M."/>
            <person name="Howarth C."/>
            <person name="Imamovic A."/>
            <person name="Ireland A."/>
            <person name="Larimer J."/>
            <person name="McCowan C."/>
            <person name="Murphy C."/>
            <person name="Pearson M."/>
            <person name="Poon T.W."/>
            <person name="Priest M."/>
            <person name="Roberts A."/>
            <person name="Saif S."/>
            <person name="Shea T."/>
            <person name="Sisk P."/>
            <person name="Sykes S."/>
            <person name="Wortman J."/>
            <person name="Nusbaum C."/>
            <person name="Birren B."/>
        </authorList>
    </citation>
    <scope>NUCLEOTIDE SEQUENCE [LARGE SCALE GENOMIC DNA]</scope>
    <source>
        <strain evidence="21">CM1001059</strain>
    </source>
</reference>
<protein>
    <recommendedName>
        <fullName evidence="2">histone acetyltransferase</fullName>
        <ecNumber evidence="2">2.3.1.48</ecNumber>
    </recommendedName>
</protein>
<dbReference type="FunFam" id="3.30.60.90:FF:000003">
    <property type="entry name" value="E1A binding protein p300"/>
    <property type="match status" value="1"/>
</dbReference>
<dbReference type="SMART" id="SM01250">
    <property type="entry name" value="KAT11"/>
    <property type="match status" value="1"/>
</dbReference>
<feature type="domain" description="ZZ-type" evidence="18">
    <location>
        <begin position="413"/>
        <end position="461"/>
    </location>
</feature>
<feature type="compositionally biased region" description="Low complexity" evidence="16">
    <location>
        <begin position="706"/>
        <end position="721"/>
    </location>
</feature>
<dbReference type="InterPro" id="IPR031162">
    <property type="entry name" value="CBP_P300_HAT"/>
</dbReference>
<dbReference type="Proteomes" id="UP000075902">
    <property type="component" value="Unassembled WGS sequence"/>
</dbReference>
<dbReference type="CDD" id="cd02337">
    <property type="entry name" value="ZZ_CBP"/>
    <property type="match status" value="1"/>
</dbReference>
<keyword evidence="6 14" id="KW-0862">Zinc</keyword>
<dbReference type="InterPro" id="IPR035898">
    <property type="entry name" value="TAZ_dom_sf"/>
</dbReference>
<comment type="subcellular location">
    <subcellularLocation>
        <location evidence="1">Nucleus</location>
    </subcellularLocation>
</comment>
<dbReference type="GO" id="GO:0008270">
    <property type="term" value="F:zinc ion binding"/>
    <property type="evidence" value="ECO:0007669"/>
    <property type="project" value="UniProtKB-KW"/>
</dbReference>
<feature type="compositionally biased region" description="Basic residues" evidence="16">
    <location>
        <begin position="336"/>
        <end position="356"/>
    </location>
</feature>
<dbReference type="InterPro" id="IPR013178">
    <property type="entry name" value="Histone_AcTrfase_Rtt109/CBP"/>
</dbReference>
<evidence type="ECO:0000256" key="6">
    <source>
        <dbReference type="ARBA" id="ARBA00022833"/>
    </source>
</evidence>
<feature type="compositionally biased region" description="Low complexity" evidence="16">
    <location>
        <begin position="661"/>
        <end position="674"/>
    </location>
</feature>
<dbReference type="Pfam" id="PF23570">
    <property type="entry name" value="PHD_P300"/>
    <property type="match status" value="1"/>
</dbReference>
<dbReference type="Pfam" id="PF08214">
    <property type="entry name" value="HAT_KAT11"/>
    <property type="match status" value="1"/>
</dbReference>
<evidence type="ECO:0000256" key="4">
    <source>
        <dbReference type="ARBA" id="ARBA00022723"/>
    </source>
</evidence>
<dbReference type="GO" id="GO:0000123">
    <property type="term" value="C:histone acetyltransferase complex"/>
    <property type="evidence" value="ECO:0007669"/>
    <property type="project" value="TreeGrafter"/>
</dbReference>
<evidence type="ECO:0000256" key="9">
    <source>
        <dbReference type="ARBA" id="ARBA00023159"/>
    </source>
</evidence>
<dbReference type="PROSITE" id="PS50135">
    <property type="entry name" value="ZF_ZZ_2"/>
    <property type="match status" value="1"/>
</dbReference>
<feature type="zinc finger region" description="TAZ-type" evidence="14">
    <location>
        <begin position="475"/>
        <end position="554"/>
    </location>
</feature>
<dbReference type="Pfam" id="PF00569">
    <property type="entry name" value="ZZ"/>
    <property type="match status" value="1"/>
</dbReference>
<dbReference type="PANTHER" id="PTHR13808:SF1">
    <property type="entry name" value="HISTONE ACETYLTRANSFERASE"/>
    <property type="match status" value="1"/>
</dbReference>
<dbReference type="SMART" id="SM00291">
    <property type="entry name" value="ZnF_ZZ"/>
    <property type="match status" value="1"/>
</dbReference>
<dbReference type="AlphaFoldDB" id="A0A182U6N4"/>
<comment type="catalytic activity">
    <reaction evidence="13">
        <text>L-lysyl-[protein] + acetyl-CoA = N(6)-acetyl-L-lysyl-[protein] + CoA + H(+)</text>
        <dbReference type="Rhea" id="RHEA:45948"/>
        <dbReference type="Rhea" id="RHEA-COMP:9752"/>
        <dbReference type="Rhea" id="RHEA-COMP:10731"/>
        <dbReference type="ChEBI" id="CHEBI:15378"/>
        <dbReference type="ChEBI" id="CHEBI:29969"/>
        <dbReference type="ChEBI" id="CHEBI:57287"/>
        <dbReference type="ChEBI" id="CHEBI:57288"/>
        <dbReference type="ChEBI" id="CHEBI:61930"/>
        <dbReference type="EC" id="2.3.1.48"/>
    </reaction>
</comment>
<feature type="compositionally biased region" description="Basic and acidic residues" evidence="16">
    <location>
        <begin position="300"/>
        <end position="316"/>
    </location>
</feature>
<dbReference type="EnsemblMetazoa" id="AMEC014884-RA">
    <property type="protein sequence ID" value="AMEC014884-PA"/>
    <property type="gene ID" value="AMEC014884"/>
</dbReference>
<dbReference type="Gene3D" id="1.20.1020.10">
    <property type="entry name" value="TAZ domain"/>
    <property type="match status" value="1"/>
</dbReference>
<evidence type="ECO:0000256" key="7">
    <source>
        <dbReference type="ARBA" id="ARBA00022853"/>
    </source>
</evidence>
<feature type="domain" description="CBP/p300-type HAT" evidence="19">
    <location>
        <begin position="68"/>
        <end position="527"/>
    </location>
</feature>
<keyword evidence="5 15" id="KW-0863">Zinc-finger</keyword>
<dbReference type="GO" id="GO:0045944">
    <property type="term" value="P:positive regulation of transcription by RNA polymerase II"/>
    <property type="evidence" value="ECO:0007669"/>
    <property type="project" value="TreeGrafter"/>
</dbReference>
<evidence type="ECO:0000256" key="11">
    <source>
        <dbReference type="ARBA" id="ARBA00023242"/>
    </source>
</evidence>
<dbReference type="EC" id="2.3.1.48" evidence="2"/>
<dbReference type="VEuPathDB" id="VectorBase:AMEC014884"/>
<keyword evidence="4 14" id="KW-0479">Metal-binding</keyword>
<dbReference type="PROSITE" id="PS01357">
    <property type="entry name" value="ZF_ZZ_1"/>
    <property type="match status" value="1"/>
</dbReference>
<feature type="region of interest" description="Disordered" evidence="16">
    <location>
        <begin position="579"/>
        <end position="612"/>
    </location>
</feature>
<feature type="compositionally biased region" description="Pro residues" evidence="16">
    <location>
        <begin position="675"/>
        <end position="691"/>
    </location>
</feature>
<evidence type="ECO:0000256" key="16">
    <source>
        <dbReference type="SAM" id="MobiDB-lite"/>
    </source>
</evidence>
<evidence type="ECO:0000313" key="20">
    <source>
        <dbReference type="EnsemblMetazoa" id="AMEC014884-PA"/>
    </source>
</evidence>
<dbReference type="SUPFAM" id="SSF57933">
    <property type="entry name" value="TAZ domain"/>
    <property type="match status" value="1"/>
</dbReference>
<feature type="domain" description="TAZ-type" evidence="17">
    <location>
        <begin position="475"/>
        <end position="554"/>
    </location>
</feature>
<keyword evidence="3" id="KW-0808">Transferase</keyword>
<reference evidence="20" key="2">
    <citation type="submission" date="2020-05" db="UniProtKB">
        <authorList>
            <consortium name="EnsemblMetazoa"/>
        </authorList>
    </citation>
    <scope>IDENTIFICATION</scope>
    <source>
        <strain evidence="20">CM1001059</strain>
    </source>
</reference>
<dbReference type="GO" id="GO:0005634">
    <property type="term" value="C:nucleus"/>
    <property type="evidence" value="ECO:0007669"/>
    <property type="project" value="UniProtKB-SubCell"/>
</dbReference>
<dbReference type="InterPro" id="IPR000433">
    <property type="entry name" value="Znf_ZZ"/>
</dbReference>
<feature type="region of interest" description="Disordered" evidence="16">
    <location>
        <begin position="640"/>
        <end position="736"/>
    </location>
</feature>
<evidence type="ECO:0000259" key="19">
    <source>
        <dbReference type="PROSITE" id="PS51727"/>
    </source>
</evidence>
<keyword evidence="11" id="KW-0539">Nucleus</keyword>
<feature type="compositionally biased region" description="Gly residues" evidence="16">
    <location>
        <begin position="600"/>
        <end position="610"/>
    </location>
</feature>
<dbReference type="GO" id="GO:0004402">
    <property type="term" value="F:histone acetyltransferase activity"/>
    <property type="evidence" value="ECO:0007669"/>
    <property type="project" value="InterPro"/>
</dbReference>
<evidence type="ECO:0000256" key="8">
    <source>
        <dbReference type="ARBA" id="ARBA00023015"/>
    </source>
</evidence>
<feature type="compositionally biased region" description="Low complexity" evidence="16">
    <location>
        <begin position="640"/>
        <end position="653"/>
    </location>
</feature>
<keyword evidence="7" id="KW-0156">Chromatin regulator</keyword>
<accession>A0A182U6N4</accession>
<evidence type="ECO:0000256" key="15">
    <source>
        <dbReference type="PROSITE-ProRule" id="PRU00228"/>
    </source>
</evidence>
<evidence type="ECO:0000256" key="2">
    <source>
        <dbReference type="ARBA" id="ARBA00013184"/>
    </source>
</evidence>
<dbReference type="GO" id="GO:0003713">
    <property type="term" value="F:transcription coactivator activity"/>
    <property type="evidence" value="ECO:0007669"/>
    <property type="project" value="TreeGrafter"/>
</dbReference>
<keyword evidence="8" id="KW-0805">Transcription regulation</keyword>
<proteinExistence type="predicted"/>
<dbReference type="Gene3D" id="3.30.60.90">
    <property type="match status" value="1"/>
</dbReference>
<evidence type="ECO:0000256" key="14">
    <source>
        <dbReference type="PROSITE-ProRule" id="PRU00203"/>
    </source>
</evidence>
<evidence type="ECO:0000256" key="10">
    <source>
        <dbReference type="ARBA" id="ARBA00023163"/>
    </source>
</evidence>
<dbReference type="PROSITE" id="PS51727">
    <property type="entry name" value="CBP_P300_HAT"/>
    <property type="match status" value="1"/>
</dbReference>
<evidence type="ECO:0000256" key="1">
    <source>
        <dbReference type="ARBA" id="ARBA00004123"/>
    </source>
</evidence>
<keyword evidence="12" id="KW-0012">Acyltransferase</keyword>
<dbReference type="InterPro" id="IPR056484">
    <property type="entry name" value="PHD_P300"/>
</dbReference>
<evidence type="ECO:0000256" key="5">
    <source>
        <dbReference type="ARBA" id="ARBA00022771"/>
    </source>
</evidence>
<evidence type="ECO:0000259" key="17">
    <source>
        <dbReference type="PROSITE" id="PS50134"/>
    </source>
</evidence>
<evidence type="ECO:0000256" key="12">
    <source>
        <dbReference type="ARBA" id="ARBA00023315"/>
    </source>
</evidence>
<evidence type="ECO:0000256" key="13">
    <source>
        <dbReference type="ARBA" id="ARBA00048017"/>
    </source>
</evidence>
<dbReference type="FunFam" id="3.30.40.10:FF:000034">
    <property type="entry name" value="Histone acetyltransferase p300"/>
    <property type="match status" value="1"/>
</dbReference>
<dbReference type="PROSITE" id="PS50134">
    <property type="entry name" value="ZF_TAZ"/>
    <property type="match status" value="1"/>
</dbReference>
<evidence type="ECO:0000259" key="18">
    <source>
        <dbReference type="PROSITE" id="PS50135"/>
    </source>
</evidence>
<dbReference type="GO" id="GO:0005667">
    <property type="term" value="C:transcription regulator complex"/>
    <property type="evidence" value="ECO:0007669"/>
    <property type="project" value="TreeGrafter"/>
</dbReference>
<organism evidence="20 21">
    <name type="scientific">Anopheles melas</name>
    <dbReference type="NCBI Taxonomy" id="34690"/>
    <lineage>
        <taxon>Eukaryota</taxon>
        <taxon>Metazoa</taxon>
        <taxon>Ecdysozoa</taxon>
        <taxon>Arthropoda</taxon>
        <taxon>Hexapoda</taxon>
        <taxon>Insecta</taxon>
        <taxon>Pterygota</taxon>
        <taxon>Neoptera</taxon>
        <taxon>Endopterygota</taxon>
        <taxon>Diptera</taxon>
        <taxon>Nematocera</taxon>
        <taxon>Culicoidea</taxon>
        <taxon>Culicidae</taxon>
        <taxon>Anophelinae</taxon>
        <taxon>Anopheles</taxon>
    </lineage>
</organism>
<dbReference type="SMART" id="SM00551">
    <property type="entry name" value="ZnF_TAZ"/>
    <property type="match status" value="1"/>
</dbReference>
<feature type="region of interest" description="Disordered" evidence="16">
    <location>
        <begin position="300"/>
        <end position="359"/>
    </location>
</feature>
<dbReference type="PANTHER" id="PTHR13808">
    <property type="entry name" value="CBP/P300-RELATED"/>
    <property type="match status" value="1"/>
</dbReference>
<dbReference type="InterPro" id="IPR043145">
    <property type="entry name" value="Znf_ZZ_sf"/>
</dbReference>
<dbReference type="SUPFAM" id="SSF57850">
    <property type="entry name" value="RING/U-box"/>
    <property type="match status" value="1"/>
</dbReference>
<name>A0A182U6N4_9DIPT</name>
<dbReference type="Pfam" id="PF02135">
    <property type="entry name" value="zf-TAZ"/>
    <property type="match status" value="1"/>
</dbReference>
<keyword evidence="21" id="KW-1185">Reference proteome</keyword>
<sequence>MQSQTQIKKDQFKEMKNDHLELEPFVDCLDCGRKQHQICVLYLESIWPGGFVCDACLKKKGQKRKDNKFNAKRLPTSKLGTYIETRVNNFLKKKEAGAGEVHIRVVSSSDKMVEVKPGMRSRFVENGEMLPEFPYRAKALFAFEEVDGVDVCFFGMHVQEYGSECAAPNTRRVYIAYLDSVHFFRPRQYRTSVYHEILLGYMDYAKQLGYTMAHIWACPPSEGDDYIFHCHPPEQRIPKPKRLQEWYKKMLDKGMVERTIQDYKDILKQAMEDKLQSASELPYFEGDFWPNVLEESIKELDQEEEEKRKQAEREEAANAMIMSNDDSDTVADGKKKGQKKAKKSNKSKAAQRKSNKKTNEQIGNDLSAKIFATMEKHKEVFFVIRLHSAQSAASLAFSTLCMLYELHNQGQDKFVYTCNNCKNHVETRYHCTVCDDFDLCITCKEKVGHQHKMDKLGFDLDDGSSPSDVKQTNPQEARKQSIQRCIQSLVHACQCRDANCRLPSCQKMKRVVQHTKHCKRKTHGGCPICKQLIALCCYHAKHCQEAKCLLQQQLWYKQQQAQQQQQQQQQLMLHRQLAMSGGNIPPVPPYNQRPRPQQQMGGGYGQGGGMFPDQQQYIQQTMKPNPQAQGGVGVNVLSQQLQQQQQGQGPNQSIMGPPNPQQLAMQQQLMQSVRSPPPIRSPQPQPSPRAVPSPRAQPSVSPRAQPSPHHIPSHSPVPVQPGDVVLHNHMHSGHQPGNVVGMGGGLGNVGMPGAGTGNVVGVVGVVGVGGPVNAMSVGGGMGGVVGVVGGLGGGNVVGVGGAGGVQQDLSQGVGIIGPGGNGNAGETSLPDQLTKFVEQL</sequence>
<keyword evidence="10" id="KW-0804">Transcription</keyword>
<dbReference type="STRING" id="34690.A0A182U6N4"/>
<dbReference type="Gene3D" id="3.30.40.10">
    <property type="entry name" value="Zinc/RING finger domain, C3HC4 (zinc finger)"/>
    <property type="match status" value="1"/>
</dbReference>
<evidence type="ECO:0000313" key="21">
    <source>
        <dbReference type="Proteomes" id="UP000075902"/>
    </source>
</evidence>